<evidence type="ECO:0000313" key="2">
    <source>
        <dbReference type="Proteomes" id="UP001219525"/>
    </source>
</evidence>
<evidence type="ECO:0000313" key="1">
    <source>
        <dbReference type="EMBL" id="KAJ7212640.1"/>
    </source>
</evidence>
<name>A0AAD6YGP2_9AGAR</name>
<reference evidence="1" key="1">
    <citation type="submission" date="2023-03" db="EMBL/GenBank/DDBJ databases">
        <title>Massive genome expansion in bonnet fungi (Mycena s.s.) driven by repeated elements and novel gene families across ecological guilds.</title>
        <authorList>
            <consortium name="Lawrence Berkeley National Laboratory"/>
            <person name="Harder C.B."/>
            <person name="Miyauchi S."/>
            <person name="Viragh M."/>
            <person name="Kuo A."/>
            <person name="Thoen E."/>
            <person name="Andreopoulos B."/>
            <person name="Lu D."/>
            <person name="Skrede I."/>
            <person name="Drula E."/>
            <person name="Henrissat B."/>
            <person name="Morin E."/>
            <person name="Kohler A."/>
            <person name="Barry K."/>
            <person name="LaButti K."/>
            <person name="Morin E."/>
            <person name="Salamov A."/>
            <person name="Lipzen A."/>
            <person name="Mereny Z."/>
            <person name="Hegedus B."/>
            <person name="Baldrian P."/>
            <person name="Stursova M."/>
            <person name="Weitz H."/>
            <person name="Taylor A."/>
            <person name="Grigoriev I.V."/>
            <person name="Nagy L.G."/>
            <person name="Martin F."/>
            <person name="Kauserud H."/>
        </authorList>
    </citation>
    <scope>NUCLEOTIDE SEQUENCE</scope>
    <source>
        <strain evidence="1">9144</strain>
    </source>
</reference>
<sequence length="245" mass="27382">MLQLRPDVVALPPDEAEKLLNLSAQLYNGTTQDPIGIVDQRDKLLQNIRKSPGLEYFLRPKSYDVLCQASQGGPIAILNSHPNGCDAILIPNPSSEPVHVPLPNVTPDILESQREKLKESLSRCHVRTRDETPSSRLFGCRENYSQKPVQKCFEELLHRLWTDVVEPIYVVLKTHGILKGRIWWLPTGAFTGLPLHASAPSDEFIHSYTATLGSLLDAYNKKPSTASKESQSLESPILDQAENHF</sequence>
<keyword evidence="2" id="KW-1185">Reference proteome</keyword>
<comment type="caution">
    <text evidence="1">The sequence shown here is derived from an EMBL/GenBank/DDBJ whole genome shotgun (WGS) entry which is preliminary data.</text>
</comment>
<dbReference type="AlphaFoldDB" id="A0AAD6YGP2"/>
<accession>A0AAD6YGP2</accession>
<organism evidence="1 2">
    <name type="scientific">Mycena pura</name>
    <dbReference type="NCBI Taxonomy" id="153505"/>
    <lineage>
        <taxon>Eukaryota</taxon>
        <taxon>Fungi</taxon>
        <taxon>Dikarya</taxon>
        <taxon>Basidiomycota</taxon>
        <taxon>Agaricomycotina</taxon>
        <taxon>Agaricomycetes</taxon>
        <taxon>Agaricomycetidae</taxon>
        <taxon>Agaricales</taxon>
        <taxon>Marasmiineae</taxon>
        <taxon>Mycenaceae</taxon>
        <taxon>Mycena</taxon>
    </lineage>
</organism>
<gene>
    <name evidence="1" type="ORF">GGX14DRAFT_85300</name>
</gene>
<dbReference type="EMBL" id="JARJCW010000023">
    <property type="protein sequence ID" value="KAJ7212640.1"/>
    <property type="molecule type" value="Genomic_DNA"/>
</dbReference>
<protein>
    <submittedName>
        <fullName evidence="1">Uncharacterized protein</fullName>
    </submittedName>
</protein>
<dbReference type="Proteomes" id="UP001219525">
    <property type="component" value="Unassembled WGS sequence"/>
</dbReference>
<proteinExistence type="predicted"/>